<dbReference type="PANTHER" id="PTHR41814">
    <property type="entry name" value="EXPRESSED PROTEIN"/>
    <property type="match status" value="1"/>
</dbReference>
<evidence type="ECO:0000256" key="1">
    <source>
        <dbReference type="ARBA" id="ARBA00022801"/>
    </source>
</evidence>
<dbReference type="Proteomes" id="UP000807353">
    <property type="component" value="Unassembled WGS sequence"/>
</dbReference>
<dbReference type="Gene3D" id="1.50.10.10">
    <property type="match status" value="1"/>
</dbReference>
<feature type="chain" id="PRO_5040420787" evidence="2">
    <location>
        <begin position="18"/>
        <end position="397"/>
    </location>
</feature>
<evidence type="ECO:0000313" key="4">
    <source>
        <dbReference type="Proteomes" id="UP000807353"/>
    </source>
</evidence>
<dbReference type="PANTHER" id="PTHR41814:SF1">
    <property type="entry name" value="CELLULASE"/>
    <property type="match status" value="1"/>
</dbReference>
<organism evidence="3 4">
    <name type="scientific">Collybia nuda</name>
    <dbReference type="NCBI Taxonomy" id="64659"/>
    <lineage>
        <taxon>Eukaryota</taxon>
        <taxon>Fungi</taxon>
        <taxon>Dikarya</taxon>
        <taxon>Basidiomycota</taxon>
        <taxon>Agaricomycotina</taxon>
        <taxon>Agaricomycetes</taxon>
        <taxon>Agaricomycetidae</taxon>
        <taxon>Agaricales</taxon>
        <taxon>Tricholomatineae</taxon>
        <taxon>Clitocybaceae</taxon>
        <taxon>Collybia</taxon>
    </lineage>
</organism>
<comment type="caution">
    <text evidence="3">The sequence shown here is derived from an EMBL/GenBank/DDBJ whole genome shotgun (WGS) entry which is preliminary data.</text>
</comment>
<protein>
    <submittedName>
        <fullName evidence="3">Six-hairpin glycosidase-like protein</fullName>
    </submittedName>
</protein>
<evidence type="ECO:0000313" key="3">
    <source>
        <dbReference type="EMBL" id="KAF9467432.1"/>
    </source>
</evidence>
<reference evidence="3" key="1">
    <citation type="submission" date="2020-11" db="EMBL/GenBank/DDBJ databases">
        <authorList>
            <consortium name="DOE Joint Genome Institute"/>
            <person name="Ahrendt S."/>
            <person name="Riley R."/>
            <person name="Andreopoulos W."/>
            <person name="Labutti K."/>
            <person name="Pangilinan J."/>
            <person name="Ruiz-Duenas F.J."/>
            <person name="Barrasa J.M."/>
            <person name="Sanchez-Garcia M."/>
            <person name="Camarero S."/>
            <person name="Miyauchi S."/>
            <person name="Serrano A."/>
            <person name="Linde D."/>
            <person name="Babiker R."/>
            <person name="Drula E."/>
            <person name="Ayuso-Fernandez I."/>
            <person name="Pacheco R."/>
            <person name="Padilla G."/>
            <person name="Ferreira P."/>
            <person name="Barriuso J."/>
            <person name="Kellner H."/>
            <person name="Castanera R."/>
            <person name="Alfaro M."/>
            <person name="Ramirez L."/>
            <person name="Pisabarro A.G."/>
            <person name="Kuo A."/>
            <person name="Tritt A."/>
            <person name="Lipzen A."/>
            <person name="He G."/>
            <person name="Yan M."/>
            <person name="Ng V."/>
            <person name="Cullen D."/>
            <person name="Martin F."/>
            <person name="Rosso M.-N."/>
            <person name="Henrissat B."/>
            <person name="Hibbett D."/>
            <person name="Martinez A.T."/>
            <person name="Grigoriev I.V."/>
        </authorList>
    </citation>
    <scope>NUCLEOTIDE SEQUENCE</scope>
    <source>
        <strain evidence="3">CBS 247.69</strain>
    </source>
</reference>
<dbReference type="GO" id="GO:0016798">
    <property type="term" value="F:hydrolase activity, acting on glycosyl bonds"/>
    <property type="evidence" value="ECO:0007669"/>
    <property type="project" value="UniProtKB-KW"/>
</dbReference>
<dbReference type="Pfam" id="PF07470">
    <property type="entry name" value="Glyco_hydro_88"/>
    <property type="match status" value="1"/>
</dbReference>
<dbReference type="InterPro" id="IPR010905">
    <property type="entry name" value="Glyco_hydro_88"/>
</dbReference>
<dbReference type="AlphaFoldDB" id="A0A9P5YC90"/>
<dbReference type="EMBL" id="MU150237">
    <property type="protein sequence ID" value="KAF9467432.1"/>
    <property type="molecule type" value="Genomic_DNA"/>
</dbReference>
<keyword evidence="1" id="KW-0378">Hydrolase</keyword>
<dbReference type="SUPFAM" id="SSF48208">
    <property type="entry name" value="Six-hairpin glycosidases"/>
    <property type="match status" value="1"/>
</dbReference>
<keyword evidence="3" id="KW-0326">Glycosidase</keyword>
<proteinExistence type="predicted"/>
<name>A0A9P5YC90_9AGAR</name>
<dbReference type="GO" id="GO:0005975">
    <property type="term" value="P:carbohydrate metabolic process"/>
    <property type="evidence" value="ECO:0007669"/>
    <property type="project" value="InterPro"/>
</dbReference>
<evidence type="ECO:0000256" key="2">
    <source>
        <dbReference type="SAM" id="SignalP"/>
    </source>
</evidence>
<accession>A0A9P5YC90</accession>
<gene>
    <name evidence="3" type="ORF">BDZ94DRAFT_1038681</name>
</gene>
<keyword evidence="2" id="KW-0732">Signal</keyword>
<sequence>MKTFLAFGILHAAGVLGTEFNPFPFSPGFNIAKVVELAENISSHSWEYGVTSQALLELYNPSISVFGAKPFPVPTVHKENVKALAYASQKIVIGVGANALSDGDGAVGDPASMGVSAVLLGRRNNTFAAAATEQLDYVVNGAPRAPNGAISHRVDIVELWADFIYMAPPFLAYYAADTNNATLLHESVQQCGRYREILQDNLHDAPYDGVWEHIIGPQHLDHGLWSTGNGWAAGGMARVLATVMKAPVAKHALWRREAIESLTMWIKEIVDGAMGAPTDEGLLRNYLNDTETGHGFGEVAGSSMISAVIYRMAILQPHTFGKRYIKWADGIRHVLGENDAQGNPHITNLGIATPAVNPLDWNDIIPLTTGSPEGQAFVSLMYAAWRDCVWADKCSRR</sequence>
<dbReference type="InterPro" id="IPR008928">
    <property type="entry name" value="6-hairpin_glycosidase_sf"/>
</dbReference>
<feature type="signal peptide" evidence="2">
    <location>
        <begin position="1"/>
        <end position="17"/>
    </location>
</feature>
<dbReference type="OrthoDB" id="4138492at2759"/>
<dbReference type="InterPro" id="IPR012341">
    <property type="entry name" value="6hp_glycosidase-like_sf"/>
</dbReference>
<keyword evidence="4" id="KW-1185">Reference proteome</keyword>